<reference evidence="2 3" key="1">
    <citation type="submission" date="2015-08" db="EMBL/GenBank/DDBJ databases">
        <title>Genome sequencing of Penicillium nordicum.</title>
        <authorList>
            <person name="Nguyen H.D."/>
            <person name="Seifert K.A."/>
        </authorList>
    </citation>
    <scope>NUCLEOTIDE SEQUENCE [LARGE SCALE GENOMIC DNA]</scope>
    <source>
        <strain evidence="2 3">DAOMC 185683</strain>
    </source>
</reference>
<evidence type="ECO:0000313" key="3">
    <source>
        <dbReference type="Proteomes" id="UP000037696"/>
    </source>
</evidence>
<evidence type="ECO:0000256" key="1">
    <source>
        <dbReference type="SAM" id="MobiDB-lite"/>
    </source>
</evidence>
<accession>A0A0M8PE66</accession>
<feature type="region of interest" description="Disordered" evidence="1">
    <location>
        <begin position="1"/>
        <end position="73"/>
    </location>
</feature>
<organism evidence="2 3">
    <name type="scientific">Penicillium nordicum</name>
    <dbReference type="NCBI Taxonomy" id="229535"/>
    <lineage>
        <taxon>Eukaryota</taxon>
        <taxon>Fungi</taxon>
        <taxon>Dikarya</taxon>
        <taxon>Ascomycota</taxon>
        <taxon>Pezizomycotina</taxon>
        <taxon>Eurotiomycetes</taxon>
        <taxon>Eurotiomycetidae</taxon>
        <taxon>Eurotiales</taxon>
        <taxon>Aspergillaceae</taxon>
        <taxon>Penicillium</taxon>
    </lineage>
</organism>
<evidence type="ECO:0000313" key="2">
    <source>
        <dbReference type="EMBL" id="KOS46804.1"/>
    </source>
</evidence>
<feature type="compositionally biased region" description="Basic and acidic residues" evidence="1">
    <location>
        <begin position="185"/>
        <end position="198"/>
    </location>
</feature>
<feature type="compositionally biased region" description="Polar residues" evidence="1">
    <location>
        <begin position="171"/>
        <end position="184"/>
    </location>
</feature>
<name>A0A0M8PE66_9EURO</name>
<gene>
    <name evidence="2" type="ORF">ACN38_g2259</name>
</gene>
<dbReference type="AlphaFoldDB" id="A0A0M8PE66"/>
<sequence>MNVLSSPKRRATTRPAAFRTFTDRDVRRPSLKDAGSAIDDKKAKRVGPYYPETQKMKPPHALLPSARSQTETSPKPFLEDMRLKPMKPPHILLPSAHSQLGMFALPVPRESCATTHPAAFRIFTARDVRPSCTMLATKQEGLAAQPCCLQKDWGNRLKGGSKLPNALLPSAHSQTETFRSVSSTRGDDTHRPTVDVSA</sequence>
<protein>
    <submittedName>
        <fullName evidence="2">Uncharacterized protein</fullName>
    </submittedName>
</protein>
<dbReference type="EMBL" id="LHQQ01000024">
    <property type="protein sequence ID" value="KOS46804.1"/>
    <property type="molecule type" value="Genomic_DNA"/>
</dbReference>
<keyword evidence="3" id="KW-1185">Reference proteome</keyword>
<proteinExistence type="predicted"/>
<feature type="region of interest" description="Disordered" evidence="1">
    <location>
        <begin position="160"/>
        <end position="198"/>
    </location>
</feature>
<feature type="compositionally biased region" description="Basic and acidic residues" evidence="1">
    <location>
        <begin position="21"/>
        <end position="31"/>
    </location>
</feature>
<dbReference type="Proteomes" id="UP000037696">
    <property type="component" value="Unassembled WGS sequence"/>
</dbReference>
<comment type="caution">
    <text evidence="2">The sequence shown here is derived from an EMBL/GenBank/DDBJ whole genome shotgun (WGS) entry which is preliminary data.</text>
</comment>